<evidence type="ECO:0000256" key="1">
    <source>
        <dbReference type="SAM" id="Phobius"/>
    </source>
</evidence>
<dbReference type="EMBL" id="JAHQIW010000435">
    <property type="protein sequence ID" value="KAJ1348124.1"/>
    <property type="molecule type" value="Genomic_DNA"/>
</dbReference>
<sequence length="128" mass="14355">MGELIGKETTRQTLLGDVRMCMDKSFRPVDCPESQFLHHPSYISKHSSPLPSFKECPSMVIYLSDTPSSLHAVPVMKSREIVFWINPLMIIYTANSEKGGEFVLGSFLAYVVMLLLVFRKNVGVLCGL</sequence>
<reference evidence="2" key="1">
    <citation type="submission" date="2021-06" db="EMBL/GenBank/DDBJ databases">
        <title>Parelaphostrongylus tenuis whole genome reference sequence.</title>
        <authorList>
            <person name="Garwood T.J."/>
            <person name="Larsen P.A."/>
            <person name="Fountain-Jones N.M."/>
            <person name="Garbe J.R."/>
            <person name="Macchietto M.G."/>
            <person name="Kania S.A."/>
            <person name="Gerhold R.W."/>
            <person name="Richards J.E."/>
            <person name="Wolf T.M."/>
        </authorList>
    </citation>
    <scope>NUCLEOTIDE SEQUENCE</scope>
    <source>
        <strain evidence="2">MNPRO001-30</strain>
        <tissue evidence="2">Meninges</tissue>
    </source>
</reference>
<evidence type="ECO:0000313" key="3">
    <source>
        <dbReference type="Proteomes" id="UP001196413"/>
    </source>
</evidence>
<keyword evidence="1" id="KW-0812">Transmembrane</keyword>
<comment type="caution">
    <text evidence="2">The sequence shown here is derived from an EMBL/GenBank/DDBJ whole genome shotgun (WGS) entry which is preliminary data.</text>
</comment>
<keyword evidence="1" id="KW-0472">Membrane</keyword>
<dbReference type="Proteomes" id="UP001196413">
    <property type="component" value="Unassembled WGS sequence"/>
</dbReference>
<feature type="transmembrane region" description="Helical" evidence="1">
    <location>
        <begin position="102"/>
        <end position="118"/>
    </location>
</feature>
<dbReference type="AlphaFoldDB" id="A0AAD5MI94"/>
<protein>
    <submittedName>
        <fullName evidence="2">Uncharacterized protein</fullName>
    </submittedName>
</protein>
<keyword evidence="3" id="KW-1185">Reference proteome</keyword>
<organism evidence="2 3">
    <name type="scientific">Parelaphostrongylus tenuis</name>
    <name type="common">Meningeal worm</name>
    <dbReference type="NCBI Taxonomy" id="148309"/>
    <lineage>
        <taxon>Eukaryota</taxon>
        <taxon>Metazoa</taxon>
        <taxon>Ecdysozoa</taxon>
        <taxon>Nematoda</taxon>
        <taxon>Chromadorea</taxon>
        <taxon>Rhabditida</taxon>
        <taxon>Rhabditina</taxon>
        <taxon>Rhabditomorpha</taxon>
        <taxon>Strongyloidea</taxon>
        <taxon>Metastrongylidae</taxon>
        <taxon>Parelaphostrongylus</taxon>
    </lineage>
</organism>
<accession>A0AAD5MI94</accession>
<keyword evidence="1" id="KW-1133">Transmembrane helix</keyword>
<evidence type="ECO:0000313" key="2">
    <source>
        <dbReference type="EMBL" id="KAJ1348124.1"/>
    </source>
</evidence>
<proteinExistence type="predicted"/>
<gene>
    <name evidence="2" type="ORF">KIN20_003355</name>
</gene>
<name>A0AAD5MI94_PARTN</name>